<keyword evidence="7" id="KW-0228">DNA excision</keyword>
<dbReference type="PANTHER" id="PTHR43152:SF3">
    <property type="entry name" value="UVRABC SYSTEM PROTEIN A"/>
    <property type="match status" value="1"/>
</dbReference>
<accession>X7YQ55</accession>
<comment type="subcellular location">
    <subcellularLocation>
        <location evidence="1">Cytoplasm</location>
    </subcellularLocation>
</comment>
<dbReference type="PANTHER" id="PTHR43152">
    <property type="entry name" value="UVRABC SYSTEM PROTEIN A"/>
    <property type="match status" value="1"/>
</dbReference>
<evidence type="ECO:0000256" key="8">
    <source>
        <dbReference type="ARBA" id="ARBA00022771"/>
    </source>
</evidence>
<evidence type="ECO:0000256" key="5">
    <source>
        <dbReference type="ARBA" id="ARBA00022741"/>
    </source>
</evidence>
<keyword evidence="6" id="KW-0227">DNA damage</keyword>
<evidence type="ECO:0000256" key="6">
    <source>
        <dbReference type="ARBA" id="ARBA00022763"/>
    </source>
</evidence>
<keyword evidence="4" id="KW-0677">Repeat</keyword>
<evidence type="ECO:0000313" key="16">
    <source>
        <dbReference type="EMBL" id="EUA08643.1"/>
    </source>
</evidence>
<evidence type="ECO:0000256" key="2">
    <source>
        <dbReference type="ARBA" id="ARBA00022490"/>
    </source>
</evidence>
<dbReference type="Gene3D" id="1.10.8.280">
    <property type="entry name" value="ABC transporter ATPase domain-like"/>
    <property type="match status" value="1"/>
</dbReference>
<feature type="compositionally biased region" description="Basic and acidic residues" evidence="14">
    <location>
        <begin position="102"/>
        <end position="112"/>
    </location>
</feature>
<evidence type="ECO:0000256" key="13">
    <source>
        <dbReference type="ARBA" id="ARBA00023204"/>
    </source>
</evidence>
<dbReference type="GO" id="GO:0004518">
    <property type="term" value="F:nuclease activity"/>
    <property type="evidence" value="ECO:0007669"/>
    <property type="project" value="UniProtKB-KW"/>
</dbReference>
<sequence>MMAGLGEVMGFDVNTPWRKLPAKARKAILEGCDEQVHVRYRNRYGRTRSYYADFEGVMAFLQRKMQQTESDMMKERYEGFMRDVPCRCAKDTAQAGNPGGDVPRETGQEVHRRSVRPVDLGVR</sequence>
<keyword evidence="9" id="KW-0862">Zinc</keyword>
<gene>
    <name evidence="16" type="ORF">I553_9699</name>
</gene>
<evidence type="ECO:0000256" key="4">
    <source>
        <dbReference type="ARBA" id="ARBA00022737"/>
    </source>
</evidence>
<keyword evidence="12" id="KW-0238">DNA-binding</keyword>
<dbReference type="GO" id="GO:0005737">
    <property type="term" value="C:cytoplasm"/>
    <property type="evidence" value="ECO:0007669"/>
    <property type="project" value="UniProtKB-SubCell"/>
</dbReference>
<keyword evidence="5" id="KW-0547">Nucleotide-binding</keyword>
<keyword evidence="13" id="KW-0234">DNA repair</keyword>
<evidence type="ECO:0000256" key="14">
    <source>
        <dbReference type="SAM" id="MobiDB-lite"/>
    </source>
</evidence>
<keyword evidence="11" id="KW-0267">Excision nuclease</keyword>
<protein>
    <submittedName>
        <fullName evidence="16">UvrABC system A domain protein</fullName>
    </submittedName>
</protein>
<keyword evidence="3" id="KW-0479">Metal-binding</keyword>
<evidence type="ECO:0000256" key="3">
    <source>
        <dbReference type="ARBA" id="ARBA00022723"/>
    </source>
</evidence>
<reference evidence="16" key="1">
    <citation type="submission" date="2014-01" db="EMBL/GenBank/DDBJ databases">
        <authorList>
            <person name="Brown-Elliot B."/>
            <person name="Wallace R."/>
            <person name="Lenaerts A."/>
            <person name="Ordway D."/>
            <person name="DeGroote M.A."/>
            <person name="Parker T."/>
            <person name="Sizemore C."/>
            <person name="Tallon L.J."/>
            <person name="Sadzewicz L.K."/>
            <person name="Sengamalay N."/>
            <person name="Fraser C.M."/>
            <person name="Hine E."/>
            <person name="Shefchek K.A."/>
            <person name="Das S.P."/>
            <person name="Tettelin H."/>
        </authorList>
    </citation>
    <scope>NUCLEOTIDE SEQUENCE [LARGE SCALE GENOMIC DNA]</scope>
    <source>
        <strain evidence="16">4042</strain>
    </source>
</reference>
<dbReference type="AlphaFoldDB" id="X7YQ55"/>
<keyword evidence="2" id="KW-0963">Cytoplasm</keyword>
<evidence type="ECO:0000256" key="11">
    <source>
        <dbReference type="ARBA" id="ARBA00022881"/>
    </source>
</evidence>
<dbReference type="GO" id="GO:0005524">
    <property type="term" value="F:ATP binding"/>
    <property type="evidence" value="ECO:0007669"/>
    <property type="project" value="UniProtKB-KW"/>
</dbReference>
<proteinExistence type="predicted"/>
<evidence type="ECO:0000259" key="15">
    <source>
        <dbReference type="Pfam" id="PF17755"/>
    </source>
</evidence>
<feature type="region of interest" description="Disordered" evidence="14">
    <location>
        <begin position="91"/>
        <end position="123"/>
    </location>
</feature>
<evidence type="ECO:0000256" key="10">
    <source>
        <dbReference type="ARBA" id="ARBA00022840"/>
    </source>
</evidence>
<name>X7YQ55_MYCXE</name>
<keyword evidence="8" id="KW-0863">Zinc-finger</keyword>
<feature type="domain" description="UvrA DNA-binding" evidence="15">
    <location>
        <begin position="1"/>
        <end position="78"/>
    </location>
</feature>
<keyword evidence="10" id="KW-0067">ATP-binding</keyword>
<organism evidence="16">
    <name type="scientific">Mycobacterium xenopi 4042</name>
    <dbReference type="NCBI Taxonomy" id="1299334"/>
    <lineage>
        <taxon>Bacteria</taxon>
        <taxon>Bacillati</taxon>
        <taxon>Actinomycetota</taxon>
        <taxon>Actinomycetes</taxon>
        <taxon>Mycobacteriales</taxon>
        <taxon>Mycobacteriaceae</taxon>
        <taxon>Mycobacterium</taxon>
    </lineage>
</organism>
<dbReference type="GO" id="GO:0008270">
    <property type="term" value="F:zinc ion binding"/>
    <property type="evidence" value="ECO:0007669"/>
    <property type="project" value="UniProtKB-KW"/>
</dbReference>
<evidence type="ECO:0000256" key="9">
    <source>
        <dbReference type="ARBA" id="ARBA00022833"/>
    </source>
</evidence>
<dbReference type="GO" id="GO:0006281">
    <property type="term" value="P:DNA repair"/>
    <property type="evidence" value="ECO:0007669"/>
    <property type="project" value="UniProtKB-KW"/>
</dbReference>
<dbReference type="Pfam" id="PF17755">
    <property type="entry name" value="UvrA_DNA-bind"/>
    <property type="match status" value="1"/>
</dbReference>
<evidence type="ECO:0000256" key="12">
    <source>
        <dbReference type="ARBA" id="ARBA00023125"/>
    </source>
</evidence>
<dbReference type="InterPro" id="IPR041552">
    <property type="entry name" value="UvrA_DNA-bd"/>
</dbReference>
<evidence type="ECO:0000256" key="1">
    <source>
        <dbReference type="ARBA" id="ARBA00004496"/>
    </source>
</evidence>
<evidence type="ECO:0000256" key="7">
    <source>
        <dbReference type="ARBA" id="ARBA00022769"/>
    </source>
</evidence>
<dbReference type="PATRIC" id="fig|1299334.3.peg.9191"/>
<comment type="caution">
    <text evidence="16">The sequence shown here is derived from an EMBL/GenBank/DDBJ whole genome shotgun (WGS) entry which is preliminary data.</text>
</comment>
<dbReference type="GO" id="GO:0003677">
    <property type="term" value="F:DNA binding"/>
    <property type="evidence" value="ECO:0007669"/>
    <property type="project" value="UniProtKB-KW"/>
</dbReference>
<dbReference type="EMBL" id="JAOB01000090">
    <property type="protein sequence ID" value="EUA08643.1"/>
    <property type="molecule type" value="Genomic_DNA"/>
</dbReference>